<protein>
    <recommendedName>
        <fullName evidence="3">Glycosyltransferase</fullName>
    </recommendedName>
</protein>
<comment type="caution">
    <text evidence="1">The sequence shown here is derived from an EMBL/GenBank/DDBJ whole genome shotgun (WGS) entry which is preliminary data.</text>
</comment>
<dbReference type="Proteomes" id="UP000190198">
    <property type="component" value="Unassembled WGS sequence"/>
</dbReference>
<gene>
    <name evidence="1" type="ORF">BOW52_01830</name>
</gene>
<accession>A0A1T2LCQ8</accession>
<reference evidence="1 2" key="1">
    <citation type="submission" date="2016-11" db="EMBL/GenBank/DDBJ databases">
        <title>Mixed transmission modes and dynamic genome evolution in an obligate animal-bacterial symbiosis.</title>
        <authorList>
            <person name="Russell S.L."/>
            <person name="Corbett-Detig R.B."/>
            <person name="Cavanaugh C.M."/>
        </authorList>
    </citation>
    <scope>NUCLEOTIDE SEQUENCE [LARGE SCALE GENOMIC DNA]</scope>
    <source>
        <strain evidence="1">Sp-SM6</strain>
    </source>
</reference>
<keyword evidence="2" id="KW-1185">Reference proteome</keyword>
<evidence type="ECO:0000313" key="1">
    <source>
        <dbReference type="EMBL" id="OOZ42726.1"/>
    </source>
</evidence>
<dbReference type="EMBL" id="MPRK01000016">
    <property type="protein sequence ID" value="OOZ42726.1"/>
    <property type="molecule type" value="Genomic_DNA"/>
</dbReference>
<sequence>MNSQTESPVQTVICLKWGTRYGSDYVNRLYGMVKRNTERPLRLVCFTDDSDGIQEGIEIKPMPPFDLPEKMRSHPFRRMFIFAEQLNDLQGTVLHLDLDLVVTGSIDKLFNFNPDSRFITIENWTQKGQGIGNMSVFRYRIGELTEVWERFRPDPMAMMNLYHNSQTFVCRTLGDVDFYPANWCLSFKHSLVPKWPLNFLVSPKLPEETKIIAFTGQPDINEAIRGEWPVSSNWKKLYKHVRPSPWLADHWR</sequence>
<dbReference type="RefSeq" id="WP_078476164.1">
    <property type="nucleotide sequence ID" value="NZ_MPRK01000016.1"/>
</dbReference>
<proteinExistence type="predicted"/>
<evidence type="ECO:0000313" key="2">
    <source>
        <dbReference type="Proteomes" id="UP000190198"/>
    </source>
</evidence>
<dbReference type="OrthoDB" id="564871at2"/>
<dbReference type="InterPro" id="IPR029044">
    <property type="entry name" value="Nucleotide-diphossugar_trans"/>
</dbReference>
<dbReference type="AlphaFoldDB" id="A0A1T2LCQ8"/>
<name>A0A1T2LCQ8_9GAMM</name>
<organism evidence="1 2">
    <name type="scientific">Solemya elarraichensis gill symbiont</name>
    <dbReference type="NCBI Taxonomy" id="1918949"/>
    <lineage>
        <taxon>Bacteria</taxon>
        <taxon>Pseudomonadati</taxon>
        <taxon>Pseudomonadota</taxon>
        <taxon>Gammaproteobacteria</taxon>
        <taxon>sulfur-oxidizing symbionts</taxon>
    </lineage>
</organism>
<dbReference type="SUPFAM" id="SSF53448">
    <property type="entry name" value="Nucleotide-diphospho-sugar transferases"/>
    <property type="match status" value="1"/>
</dbReference>
<evidence type="ECO:0008006" key="3">
    <source>
        <dbReference type="Google" id="ProtNLM"/>
    </source>
</evidence>